<dbReference type="InterPro" id="IPR043502">
    <property type="entry name" value="DNA/RNA_pol_sf"/>
</dbReference>
<dbReference type="Pfam" id="PF21999">
    <property type="entry name" value="IMS_HHH_1"/>
    <property type="match status" value="1"/>
</dbReference>
<reference evidence="6" key="1">
    <citation type="journal article" date="2014" name="Int. J. Syst. Evol. Microbiol.">
        <title>Complete genome sequence of Corynebacterium casei LMG S-19264T (=DSM 44701T), isolated from a smear-ripened cheese.</title>
        <authorList>
            <consortium name="US DOE Joint Genome Institute (JGI-PGF)"/>
            <person name="Walter F."/>
            <person name="Albersmeier A."/>
            <person name="Kalinowski J."/>
            <person name="Ruckert C."/>
        </authorList>
    </citation>
    <scope>NUCLEOTIDE SEQUENCE</scope>
    <source>
        <strain evidence="6">CGMCC 4.7201</strain>
    </source>
</reference>
<dbReference type="EMBL" id="BMMS01000025">
    <property type="protein sequence ID" value="GGO95411.1"/>
    <property type="molecule type" value="Genomic_DNA"/>
</dbReference>
<feature type="domain" description="UmuC" evidence="5">
    <location>
        <begin position="1"/>
        <end position="123"/>
    </location>
</feature>
<evidence type="ECO:0000256" key="1">
    <source>
        <dbReference type="ARBA" id="ARBA00010945"/>
    </source>
</evidence>
<evidence type="ECO:0000256" key="4">
    <source>
        <dbReference type="SAM" id="MobiDB-lite"/>
    </source>
</evidence>
<dbReference type="InterPro" id="IPR017961">
    <property type="entry name" value="DNA_pol_Y-fam_little_finger"/>
</dbReference>
<dbReference type="Proteomes" id="UP000641932">
    <property type="component" value="Unassembled WGS sequence"/>
</dbReference>
<keyword evidence="2" id="KW-0227">DNA damage</keyword>
<dbReference type="InterPro" id="IPR043128">
    <property type="entry name" value="Rev_trsase/Diguanyl_cyclase"/>
</dbReference>
<dbReference type="PANTHER" id="PTHR35369">
    <property type="entry name" value="BLR3025 PROTEIN-RELATED"/>
    <property type="match status" value="1"/>
</dbReference>
<dbReference type="Gene3D" id="1.10.150.20">
    <property type="entry name" value="5' to 3' exonuclease, C-terminal subdomain"/>
    <property type="match status" value="1"/>
</dbReference>
<dbReference type="Gene3D" id="3.30.1490.100">
    <property type="entry name" value="DNA polymerase, Y-family, little finger domain"/>
    <property type="match status" value="1"/>
</dbReference>
<dbReference type="PANTHER" id="PTHR35369:SF2">
    <property type="entry name" value="BLR3025 PROTEIN"/>
    <property type="match status" value="1"/>
</dbReference>
<reference evidence="6" key="2">
    <citation type="submission" date="2020-09" db="EMBL/GenBank/DDBJ databases">
        <authorList>
            <person name="Sun Q."/>
            <person name="Zhou Y."/>
        </authorList>
    </citation>
    <scope>NUCLEOTIDE SEQUENCE</scope>
    <source>
        <strain evidence="6">CGMCC 4.7201</strain>
    </source>
</reference>
<dbReference type="PROSITE" id="PS50173">
    <property type="entry name" value="UMUC"/>
    <property type="match status" value="1"/>
</dbReference>
<organism evidence="6 7">
    <name type="scientific">Wenjunlia tyrosinilytica</name>
    <dbReference type="NCBI Taxonomy" id="1544741"/>
    <lineage>
        <taxon>Bacteria</taxon>
        <taxon>Bacillati</taxon>
        <taxon>Actinomycetota</taxon>
        <taxon>Actinomycetes</taxon>
        <taxon>Kitasatosporales</taxon>
        <taxon>Streptomycetaceae</taxon>
        <taxon>Wenjunlia</taxon>
    </lineage>
</organism>
<comment type="caution">
    <text evidence="6">The sequence shown here is derived from an EMBL/GenBank/DDBJ whole genome shotgun (WGS) entry which is preliminary data.</text>
</comment>
<dbReference type="InterPro" id="IPR053848">
    <property type="entry name" value="IMS_HHH_1"/>
</dbReference>
<evidence type="ECO:0000256" key="2">
    <source>
        <dbReference type="ARBA" id="ARBA00022763"/>
    </source>
</evidence>
<protein>
    <recommendedName>
        <fullName evidence="5">UmuC domain-containing protein</fullName>
    </recommendedName>
</protein>
<dbReference type="Pfam" id="PF11799">
    <property type="entry name" value="IMS_C"/>
    <property type="match status" value="1"/>
</dbReference>
<name>A0A917ZW56_9ACTN</name>
<accession>A0A917ZW56</accession>
<dbReference type="AlphaFoldDB" id="A0A917ZW56"/>
<evidence type="ECO:0000259" key="5">
    <source>
        <dbReference type="PROSITE" id="PS50173"/>
    </source>
</evidence>
<dbReference type="GO" id="GO:0003887">
    <property type="term" value="F:DNA-directed DNA polymerase activity"/>
    <property type="evidence" value="ECO:0007669"/>
    <property type="project" value="InterPro"/>
</dbReference>
<dbReference type="SUPFAM" id="SSF100879">
    <property type="entry name" value="Lesion bypass DNA polymerase (Y-family), little finger domain"/>
    <property type="match status" value="1"/>
</dbReference>
<dbReference type="Gene3D" id="3.30.70.270">
    <property type="match status" value="1"/>
</dbReference>
<comment type="function">
    <text evidence="3">Poorly processive, error-prone DNA polymerase involved in untargeted mutagenesis. Copies undamaged DNA at stalled replication forks, which arise in vivo from mismatched or misaligned primer ends. These misaligned primers can be extended by PolIV. Exhibits no 3'-5' exonuclease (proofreading) activity. May be involved in translesional synthesis, in conjunction with the beta clamp from PolIII.</text>
</comment>
<comment type="similarity">
    <text evidence="1">Belongs to the DNA polymerase type-Y family.</text>
</comment>
<evidence type="ECO:0000256" key="3">
    <source>
        <dbReference type="ARBA" id="ARBA00025589"/>
    </source>
</evidence>
<dbReference type="GO" id="GO:0006281">
    <property type="term" value="P:DNA repair"/>
    <property type="evidence" value="ECO:0007669"/>
    <property type="project" value="InterPro"/>
</dbReference>
<proteinExistence type="inferred from homology"/>
<dbReference type="Pfam" id="PF00817">
    <property type="entry name" value="IMS"/>
    <property type="match status" value="1"/>
</dbReference>
<dbReference type="SUPFAM" id="SSF56672">
    <property type="entry name" value="DNA/RNA polymerases"/>
    <property type="match status" value="1"/>
</dbReference>
<dbReference type="GO" id="GO:0003684">
    <property type="term" value="F:damaged DNA binding"/>
    <property type="evidence" value="ECO:0007669"/>
    <property type="project" value="InterPro"/>
</dbReference>
<dbReference type="InterPro" id="IPR001126">
    <property type="entry name" value="UmuC"/>
</dbReference>
<dbReference type="InterPro" id="IPR036775">
    <property type="entry name" value="DNA_pol_Y-fam_lit_finger_sf"/>
</dbReference>
<evidence type="ECO:0000313" key="6">
    <source>
        <dbReference type="EMBL" id="GGO95411.1"/>
    </source>
</evidence>
<gene>
    <name evidence="6" type="ORF">GCM10012280_52540</name>
</gene>
<keyword evidence="7" id="KW-1185">Reference proteome</keyword>
<dbReference type="InterPro" id="IPR050356">
    <property type="entry name" value="SulA_CellDiv_inhibitor"/>
</dbReference>
<evidence type="ECO:0000313" key="7">
    <source>
        <dbReference type="Proteomes" id="UP000641932"/>
    </source>
</evidence>
<feature type="region of interest" description="Disordered" evidence="4">
    <location>
        <begin position="160"/>
        <end position="180"/>
    </location>
</feature>
<sequence>MSGMTILHVHLHTTPEEYPKLLDLLGGITPVVEALPPDAALLDVRGAVRYFGRGPRELADLIRVRALALHGVTCTIGVASNRLLATMAAQSGPSDAVRAVDDTPEAVTAFLRPKSPGALPGVGPATVKALVRHGLHTIGDVADTPLTTLQRLFGGAGGRRLHDHARGIDPRPVTPNAPAKSMTAERDFPLDTIDGDTVRRELLAMSVELGARLRATSQVAHTVVLTVRYADRSTTTRSRTPRDPTNSTAALTTCVYGIHESLGLQRARLRGLVMRAEGLTAAESTPRQLSLDPEDERIRRLEAAADRAAARFAAGAVTPAALLRRPPKNAA</sequence>